<dbReference type="FunFam" id="2.30.42.10:FF:000232">
    <property type="entry name" value="Uncharacterized protein, isoform A"/>
    <property type="match status" value="1"/>
</dbReference>
<dbReference type="CDD" id="cd06732">
    <property type="entry name" value="PDZ2_MAGI-1_3-like"/>
    <property type="match status" value="1"/>
</dbReference>
<evidence type="ECO:0000259" key="3">
    <source>
        <dbReference type="PROSITE" id="PS50020"/>
    </source>
</evidence>
<feature type="domain" description="PDZ" evidence="4">
    <location>
        <begin position="710"/>
        <end position="792"/>
    </location>
</feature>
<dbReference type="SMART" id="SM00228">
    <property type="entry name" value="PDZ"/>
    <property type="match status" value="4"/>
</dbReference>
<dbReference type="CDD" id="cd06734">
    <property type="entry name" value="PDZ4_MAGI-1_3-like"/>
    <property type="match status" value="1"/>
</dbReference>
<evidence type="ECO:0000259" key="4">
    <source>
        <dbReference type="PROSITE" id="PS50106"/>
    </source>
</evidence>
<name>A0A8K0CJ36_IGNLU</name>
<dbReference type="Proteomes" id="UP000801492">
    <property type="component" value="Unassembled WGS sequence"/>
</dbReference>
<dbReference type="SMART" id="SM00456">
    <property type="entry name" value="WW"/>
    <property type="match status" value="2"/>
</dbReference>
<dbReference type="GO" id="GO:0005737">
    <property type="term" value="C:cytoplasm"/>
    <property type="evidence" value="ECO:0007669"/>
    <property type="project" value="TreeGrafter"/>
</dbReference>
<feature type="domain" description="PDZ" evidence="4">
    <location>
        <begin position="161"/>
        <end position="231"/>
    </location>
</feature>
<evidence type="ECO:0000256" key="1">
    <source>
        <dbReference type="ARBA" id="ARBA00022737"/>
    </source>
</evidence>
<dbReference type="CDD" id="cd00201">
    <property type="entry name" value="WW"/>
    <property type="match status" value="2"/>
</dbReference>
<dbReference type="PROSITE" id="PS50106">
    <property type="entry name" value="PDZ"/>
    <property type="match status" value="4"/>
</dbReference>
<feature type="domain" description="WW" evidence="3">
    <location>
        <begin position="50"/>
        <end position="83"/>
    </location>
</feature>
<organism evidence="5 6">
    <name type="scientific">Ignelater luminosus</name>
    <name type="common">Cucubano</name>
    <name type="synonym">Pyrophorus luminosus</name>
    <dbReference type="NCBI Taxonomy" id="2038154"/>
    <lineage>
        <taxon>Eukaryota</taxon>
        <taxon>Metazoa</taxon>
        <taxon>Ecdysozoa</taxon>
        <taxon>Arthropoda</taxon>
        <taxon>Hexapoda</taxon>
        <taxon>Insecta</taxon>
        <taxon>Pterygota</taxon>
        <taxon>Neoptera</taxon>
        <taxon>Endopterygota</taxon>
        <taxon>Coleoptera</taxon>
        <taxon>Polyphaga</taxon>
        <taxon>Elateriformia</taxon>
        <taxon>Elateroidea</taxon>
        <taxon>Elateridae</taxon>
        <taxon>Agrypninae</taxon>
        <taxon>Pyrophorini</taxon>
        <taxon>Ignelater</taxon>
    </lineage>
</organism>
<dbReference type="SUPFAM" id="SSF51045">
    <property type="entry name" value="WW domain"/>
    <property type="match status" value="2"/>
</dbReference>
<reference evidence="5" key="1">
    <citation type="submission" date="2019-08" db="EMBL/GenBank/DDBJ databases">
        <title>The genome of the North American firefly Photinus pyralis.</title>
        <authorList>
            <consortium name="Photinus pyralis genome working group"/>
            <person name="Fallon T.R."/>
            <person name="Sander Lower S.E."/>
            <person name="Weng J.-K."/>
        </authorList>
    </citation>
    <scope>NUCLEOTIDE SEQUENCE</scope>
    <source>
        <strain evidence="5">TRF0915ILg1</strain>
        <tissue evidence="5">Whole body</tissue>
    </source>
</reference>
<dbReference type="AlphaFoldDB" id="A0A8K0CJ36"/>
<feature type="domain" description="PDZ" evidence="4">
    <location>
        <begin position="589"/>
        <end position="671"/>
    </location>
</feature>
<feature type="region of interest" description="Disordered" evidence="2">
    <location>
        <begin position="1"/>
        <end position="48"/>
    </location>
</feature>
<dbReference type="InterPro" id="IPR036034">
    <property type="entry name" value="PDZ_sf"/>
</dbReference>
<protein>
    <submittedName>
        <fullName evidence="5">Uncharacterized protein</fullName>
    </submittedName>
</protein>
<dbReference type="GO" id="GO:0007165">
    <property type="term" value="P:signal transduction"/>
    <property type="evidence" value="ECO:0007669"/>
    <property type="project" value="TreeGrafter"/>
</dbReference>
<evidence type="ECO:0000313" key="5">
    <source>
        <dbReference type="EMBL" id="KAF2884845.1"/>
    </source>
</evidence>
<dbReference type="InterPro" id="IPR001478">
    <property type="entry name" value="PDZ"/>
</dbReference>
<keyword evidence="6" id="KW-1185">Reference proteome</keyword>
<feature type="domain" description="PDZ" evidence="4">
    <location>
        <begin position="326"/>
        <end position="389"/>
    </location>
</feature>
<dbReference type="Gene3D" id="2.30.42.10">
    <property type="match status" value="4"/>
</dbReference>
<dbReference type="Pfam" id="PF00595">
    <property type="entry name" value="PDZ"/>
    <property type="match status" value="3"/>
</dbReference>
<dbReference type="CDD" id="cd06733">
    <property type="entry name" value="PDZ3_MAGI-1_3-like"/>
    <property type="match status" value="1"/>
</dbReference>
<evidence type="ECO:0000256" key="2">
    <source>
        <dbReference type="SAM" id="MobiDB-lite"/>
    </source>
</evidence>
<dbReference type="CDD" id="cd06731">
    <property type="entry name" value="PDZ1_MAGI-1_3-like"/>
    <property type="match status" value="1"/>
</dbReference>
<gene>
    <name evidence="5" type="ORF">ILUMI_21322</name>
</gene>
<dbReference type="FunFam" id="2.30.42.10:FF:000012">
    <property type="entry name" value="Membrane associated guanylate kinase, WW and PDZ domain containing 1"/>
    <property type="match status" value="1"/>
</dbReference>
<dbReference type="OrthoDB" id="66881at2759"/>
<proteinExistence type="predicted"/>
<dbReference type="PROSITE" id="PS01159">
    <property type="entry name" value="WW_DOMAIN_1"/>
    <property type="match status" value="1"/>
</dbReference>
<dbReference type="SUPFAM" id="SSF50156">
    <property type="entry name" value="PDZ domain-like"/>
    <property type="match status" value="4"/>
</dbReference>
<dbReference type="PANTHER" id="PTHR10316:SF40">
    <property type="entry name" value="LD27118P"/>
    <property type="match status" value="1"/>
</dbReference>
<dbReference type="EMBL" id="VTPC01090126">
    <property type="protein sequence ID" value="KAF2884845.1"/>
    <property type="molecule type" value="Genomic_DNA"/>
</dbReference>
<dbReference type="InterPro" id="IPR036020">
    <property type="entry name" value="WW_dom_sf"/>
</dbReference>
<dbReference type="Pfam" id="PF00397">
    <property type="entry name" value="WW"/>
    <property type="match status" value="2"/>
</dbReference>
<dbReference type="InterPro" id="IPR041489">
    <property type="entry name" value="PDZ_6"/>
</dbReference>
<dbReference type="FunFam" id="2.30.42.10:FF:000005">
    <property type="entry name" value="Membrane associated guanylate kinase, WW and PDZ domain containing 1"/>
    <property type="match status" value="1"/>
</dbReference>
<feature type="domain" description="WW" evidence="3">
    <location>
        <begin position="97"/>
        <end position="130"/>
    </location>
</feature>
<keyword evidence="1" id="KW-0677">Repeat</keyword>
<dbReference type="PANTHER" id="PTHR10316">
    <property type="entry name" value="MEMBRANE ASSOCIATED GUANYLATE KINASE-RELATED"/>
    <property type="match status" value="1"/>
</dbReference>
<dbReference type="Gene3D" id="2.20.70.10">
    <property type="match status" value="2"/>
</dbReference>
<evidence type="ECO:0000313" key="6">
    <source>
        <dbReference type="Proteomes" id="UP000801492"/>
    </source>
</evidence>
<dbReference type="Pfam" id="PF17820">
    <property type="entry name" value="PDZ_6"/>
    <property type="match status" value="1"/>
</dbReference>
<sequence>MSHKNDKSNLSQFLMVETEENSGRPSSSTYFEDDKENYNHNGDGDVDSLGPLPPKWEKAYTDSGEVYFIDHSTGTSHWLDPRLSKFQKKSLEDCMDDELPYGWEKISDPHYGTYFIDHVNRRTQYENPVIQAKRAAAEASARVSRTSFTRDPAELCGQRFRTSLVKSSRGLGFTIIGGDDTVDEFLQIKSVVPKGPAWLDGQLQTGDVIVYVNDICVLGYTHNKIVRLFQSISVGSTVTLEVCRGYPLPFDPNDPNTEVVTTVAVDDHIQTVLPDKRLANLDTNYNFLEGDELGDETVENTQESNDDIDDLLKGINNLSVSKVEVRVRIIKGNLGFGFTIADSACGQRVKKILDRQRCKNLMEGDILLEINDISLQNMSHDEVVQVLKNCPYNGEATICVQRGCGNKTTISKNKPRKLDNRFVNKDIGNAYRSKTPTADIYSTQQREVLPSRPKTPLVDTRTHSKTPVKEVTSNSNNLFKRECNDHYNQDMPSDLRLSLIDNADADDEIDLTENPIHNNVPVDYPMAVDQKYPFRLPALHRYDCMCYDCHNYRSNAIENGGTYDTNNQKGSVHEWWPVMQHNPDYIETAITLNRRENGFGFRIVGGIEDRSQVAVGHIVAGGAADIDGRIRSGDEIVSVDGYSVLKASHRQVVQLINAAGARGQVHLILRRRNYPAMTVPYTSGMGSLSVHDYIPTSTYGAPPHPAHTYDVVVNRNENEGFGFVIISSVNKVGSTIGRLIEDSPAEKCGRLRVGDYIVAVNHIDIMNLSHGDIVNLIKESGLSVTLTIAPNPDL</sequence>
<dbReference type="PROSITE" id="PS50020">
    <property type="entry name" value="WW_DOMAIN_2"/>
    <property type="match status" value="2"/>
</dbReference>
<comment type="caution">
    <text evidence="5">The sequence shown here is derived from an EMBL/GenBank/DDBJ whole genome shotgun (WGS) entry which is preliminary data.</text>
</comment>
<dbReference type="InterPro" id="IPR001202">
    <property type="entry name" value="WW_dom"/>
</dbReference>
<accession>A0A8K0CJ36</accession>
<dbReference type="FunFam" id="2.20.70.10:FF:000001">
    <property type="entry name" value="Membrane-associated guanylate kinase, WW and PDZ domain-containing protein 1"/>
    <property type="match status" value="1"/>
</dbReference>